<accession>A0A1D8U175</accession>
<dbReference type="STRING" id="1458985.BJP34_32920"/>
<dbReference type="AlphaFoldDB" id="A0A1D8U175"/>
<evidence type="ECO:0000313" key="1">
    <source>
        <dbReference type="EMBL" id="AOX03595.1"/>
    </source>
</evidence>
<gene>
    <name evidence="1" type="ORF">BJP34_32920</name>
</gene>
<dbReference type="EMBL" id="CP017599">
    <property type="protein sequence ID" value="AOX03595.1"/>
    <property type="molecule type" value="Genomic_DNA"/>
</dbReference>
<name>A0A1D8U175_9CYAN</name>
<reference evidence="2" key="1">
    <citation type="submission" date="2016-10" db="EMBL/GenBank/DDBJ databases">
        <title>Comparative genomics uncovers the prolific and rare metabolic potential of the cyanobacterial genus Moorea.</title>
        <authorList>
            <person name="Leao T."/>
            <person name="Castelao G."/>
            <person name="Korobeynikov A."/>
            <person name="Monroe E.A."/>
            <person name="Podell S."/>
            <person name="Glukhov E."/>
            <person name="Allen E."/>
            <person name="Gerwick W.H."/>
            <person name="Gerwick L."/>
        </authorList>
    </citation>
    <scope>NUCLEOTIDE SEQUENCE [LARGE SCALE GENOMIC DNA]</scope>
    <source>
        <strain evidence="2">PAL-8-15-08-1</strain>
    </source>
</reference>
<organism evidence="1 2">
    <name type="scientific">Moorena producens PAL-8-15-08-1</name>
    <dbReference type="NCBI Taxonomy" id="1458985"/>
    <lineage>
        <taxon>Bacteria</taxon>
        <taxon>Bacillati</taxon>
        <taxon>Cyanobacteriota</taxon>
        <taxon>Cyanophyceae</taxon>
        <taxon>Coleofasciculales</taxon>
        <taxon>Coleofasciculaceae</taxon>
        <taxon>Moorena</taxon>
    </lineage>
</organism>
<dbReference type="KEGG" id="mpro:BJP34_32920"/>
<dbReference type="RefSeq" id="WP_070395966.1">
    <property type="nucleotide sequence ID" value="NZ_CP017599.1"/>
</dbReference>
<sequence length="67" mass="7229">MSVLGKGEADAFHGIVWPITLSLRVPGTVGQSHTCLVAPSSQVLLGGSQKIDLLQKLVGWEKIVWFK</sequence>
<protein>
    <submittedName>
        <fullName evidence="1">Uncharacterized protein</fullName>
    </submittedName>
</protein>
<evidence type="ECO:0000313" key="2">
    <source>
        <dbReference type="Proteomes" id="UP000177870"/>
    </source>
</evidence>
<proteinExistence type="predicted"/>
<dbReference type="Proteomes" id="UP000177870">
    <property type="component" value="Chromosome"/>
</dbReference>